<keyword evidence="6 12" id="KW-0408">Iron</keyword>
<dbReference type="UniPathway" id="UPA00344"/>
<dbReference type="CDD" id="cd01335">
    <property type="entry name" value="Radical_SAM"/>
    <property type="match status" value="1"/>
</dbReference>
<evidence type="ECO:0000256" key="8">
    <source>
        <dbReference type="ARBA" id="ARBA00023134"/>
    </source>
</evidence>
<dbReference type="SFLD" id="SFLDS00029">
    <property type="entry name" value="Radical_SAM"/>
    <property type="match status" value="1"/>
</dbReference>
<keyword evidence="7 12" id="KW-0411">Iron-sulfur</keyword>
<dbReference type="InterPro" id="IPR058240">
    <property type="entry name" value="rSAM_sf"/>
</dbReference>
<keyword evidence="3 12" id="KW-0949">S-adenosyl-L-methionine</keyword>
<feature type="binding site" evidence="12">
    <location>
        <position position="78"/>
    </location>
    <ligand>
        <name>GTP</name>
        <dbReference type="ChEBI" id="CHEBI:37565"/>
    </ligand>
</feature>
<proteinExistence type="inferred from homology"/>
<feature type="binding site" evidence="12">
    <location>
        <position position="32"/>
    </location>
    <ligand>
        <name>[4Fe-4S] cluster</name>
        <dbReference type="ChEBI" id="CHEBI:49883"/>
        <label>1</label>
        <note>4Fe-4S-S-AdoMet</note>
    </ligand>
</feature>
<organism evidence="14 15">
    <name type="scientific">Stenotrophomonas panacihumi</name>
    <dbReference type="NCBI Taxonomy" id="676599"/>
    <lineage>
        <taxon>Bacteria</taxon>
        <taxon>Pseudomonadati</taxon>
        <taxon>Pseudomonadota</taxon>
        <taxon>Gammaproteobacteria</taxon>
        <taxon>Lysobacterales</taxon>
        <taxon>Lysobacteraceae</taxon>
        <taxon>Stenotrophomonas</taxon>
    </lineage>
</organism>
<evidence type="ECO:0000256" key="7">
    <source>
        <dbReference type="ARBA" id="ARBA00023014"/>
    </source>
</evidence>
<feature type="domain" description="Radical SAM core" evidence="13">
    <location>
        <begin position="16"/>
        <end position="234"/>
    </location>
</feature>
<dbReference type="SMART" id="SM00729">
    <property type="entry name" value="Elp3"/>
    <property type="match status" value="1"/>
</dbReference>
<feature type="binding site" evidence="12">
    <location>
        <position position="25"/>
    </location>
    <ligand>
        <name>GTP</name>
        <dbReference type="ChEBI" id="CHEBI:37565"/>
    </ligand>
</feature>
<evidence type="ECO:0000313" key="14">
    <source>
        <dbReference type="EMBL" id="KRG38640.1"/>
    </source>
</evidence>
<dbReference type="RefSeq" id="WP_057648519.1">
    <property type="nucleotide sequence ID" value="NZ_LLXU01000116.1"/>
</dbReference>
<protein>
    <recommendedName>
        <fullName evidence="1 12">GTP 3',8-cyclase</fullName>
        <ecNumber evidence="1 12">4.1.99.22</ecNumber>
    </recommendedName>
    <alternativeName>
        <fullName evidence="12">Molybdenum cofactor biosynthesis protein A</fullName>
    </alternativeName>
</protein>
<dbReference type="PANTHER" id="PTHR22960">
    <property type="entry name" value="MOLYBDOPTERIN COFACTOR SYNTHESIS PROTEIN A"/>
    <property type="match status" value="1"/>
</dbReference>
<dbReference type="NCBIfam" id="TIGR02666">
    <property type="entry name" value="moaA"/>
    <property type="match status" value="1"/>
</dbReference>
<evidence type="ECO:0000256" key="11">
    <source>
        <dbReference type="ARBA" id="ARBA00048697"/>
    </source>
</evidence>
<feature type="binding site" evidence="12">
    <location>
        <position position="82"/>
    </location>
    <ligand>
        <name>S-adenosyl-L-methionine</name>
        <dbReference type="ChEBI" id="CHEBI:59789"/>
    </ligand>
</feature>
<dbReference type="Gene3D" id="3.20.20.70">
    <property type="entry name" value="Aldolase class I"/>
    <property type="match status" value="1"/>
</dbReference>
<dbReference type="Pfam" id="PF04055">
    <property type="entry name" value="Radical_SAM"/>
    <property type="match status" value="1"/>
</dbReference>
<evidence type="ECO:0000256" key="3">
    <source>
        <dbReference type="ARBA" id="ARBA00022691"/>
    </source>
</evidence>
<feature type="binding site" evidence="12">
    <location>
        <position position="109"/>
    </location>
    <ligand>
        <name>GTP</name>
        <dbReference type="ChEBI" id="CHEBI:37565"/>
    </ligand>
</feature>
<dbReference type="GO" id="GO:0051539">
    <property type="term" value="F:4 iron, 4 sulfur cluster binding"/>
    <property type="evidence" value="ECO:0007669"/>
    <property type="project" value="UniProtKB-UniRule"/>
</dbReference>
<feature type="binding site" evidence="12">
    <location>
        <position position="170"/>
    </location>
    <ligand>
        <name>GTP</name>
        <dbReference type="ChEBI" id="CHEBI:37565"/>
    </ligand>
</feature>
<comment type="pathway">
    <text evidence="12">Cofactor biosynthesis; molybdopterin biosynthesis.</text>
</comment>
<dbReference type="InterPro" id="IPR007197">
    <property type="entry name" value="rSAM"/>
</dbReference>
<dbReference type="STRING" id="676599.ARC20_14775"/>
<comment type="function">
    <text evidence="12">Catalyzes the cyclization of GTP to (8S)-3',8-cyclo-7,8-dihydroguanosine 5'-triphosphate.</text>
</comment>
<keyword evidence="2 12" id="KW-0004">4Fe-4S</keyword>
<feature type="binding site" evidence="12">
    <location>
        <position position="133"/>
    </location>
    <ligand>
        <name>S-adenosyl-L-methionine</name>
        <dbReference type="ChEBI" id="CHEBI:59789"/>
    </ligand>
</feature>
<feature type="binding site" evidence="12">
    <location>
        <position position="204"/>
    </location>
    <ligand>
        <name>S-adenosyl-L-methionine</name>
        <dbReference type="ChEBI" id="CHEBI:59789"/>
    </ligand>
</feature>
<dbReference type="InterPro" id="IPR050105">
    <property type="entry name" value="MoCo_biosynth_MoaA/MoaC"/>
</dbReference>
<evidence type="ECO:0000256" key="4">
    <source>
        <dbReference type="ARBA" id="ARBA00022723"/>
    </source>
</evidence>
<accession>A0A0R0A0A2</accession>
<dbReference type="EMBL" id="LLXU01000116">
    <property type="protein sequence ID" value="KRG38640.1"/>
    <property type="molecule type" value="Genomic_DNA"/>
</dbReference>
<dbReference type="Pfam" id="PF06463">
    <property type="entry name" value="Mob_synth_C"/>
    <property type="match status" value="1"/>
</dbReference>
<dbReference type="GO" id="GO:0006777">
    <property type="term" value="P:Mo-molybdopterin cofactor biosynthetic process"/>
    <property type="evidence" value="ECO:0007669"/>
    <property type="project" value="UniProtKB-UniRule"/>
</dbReference>
<keyword evidence="5 12" id="KW-0547">Nucleotide-binding</keyword>
<dbReference type="CDD" id="cd21117">
    <property type="entry name" value="Twitch_MoaA"/>
    <property type="match status" value="1"/>
</dbReference>
<feature type="binding site" evidence="12">
    <location>
        <position position="268"/>
    </location>
    <ligand>
        <name>[4Fe-4S] cluster</name>
        <dbReference type="ChEBI" id="CHEBI:49883"/>
        <label>2</label>
        <note>4Fe-4S-substrate</note>
    </ligand>
</feature>
<dbReference type="SFLD" id="SFLDG01067">
    <property type="entry name" value="SPASM/twitch_domain_containing"/>
    <property type="match status" value="1"/>
</dbReference>
<evidence type="ECO:0000256" key="10">
    <source>
        <dbReference type="ARBA" id="ARBA00023239"/>
    </source>
</evidence>
<dbReference type="HAMAP" id="MF_01225_B">
    <property type="entry name" value="MoaA_B"/>
    <property type="match status" value="1"/>
</dbReference>
<feature type="binding site" evidence="12">
    <location>
        <position position="38"/>
    </location>
    <ligand>
        <name>S-adenosyl-L-methionine</name>
        <dbReference type="ChEBI" id="CHEBI:59789"/>
    </ligand>
</feature>
<dbReference type="SUPFAM" id="SSF102114">
    <property type="entry name" value="Radical SAM enzymes"/>
    <property type="match status" value="1"/>
</dbReference>
<dbReference type="GO" id="GO:1904047">
    <property type="term" value="F:S-adenosyl-L-methionine binding"/>
    <property type="evidence" value="ECO:0007669"/>
    <property type="project" value="UniProtKB-UniRule"/>
</dbReference>
<evidence type="ECO:0000256" key="12">
    <source>
        <dbReference type="HAMAP-Rule" id="MF_01225"/>
    </source>
</evidence>
<dbReference type="SFLD" id="SFLDG01383">
    <property type="entry name" value="cyclic_pyranopterin_phosphate"/>
    <property type="match status" value="1"/>
</dbReference>
<feature type="binding site" evidence="12">
    <location>
        <position position="36"/>
    </location>
    <ligand>
        <name>[4Fe-4S] cluster</name>
        <dbReference type="ChEBI" id="CHEBI:49883"/>
        <label>1</label>
        <note>4Fe-4S-S-AdoMet</note>
    </ligand>
</feature>
<evidence type="ECO:0000256" key="6">
    <source>
        <dbReference type="ARBA" id="ARBA00023004"/>
    </source>
</evidence>
<dbReference type="GO" id="GO:0061798">
    <property type="term" value="F:GTP 3',8'-cyclase activity"/>
    <property type="evidence" value="ECO:0007669"/>
    <property type="project" value="UniProtKB-UniRule"/>
</dbReference>
<sequence>MNARPQVAGLPGLRDRRQRPLRDLRLSVIEACNFRCGYCMPADRIADDHGLDSAGRLDFAQIETLVRAFARQGVSKLRLTGGEPLLRRDLPALVARLVAIEGIEDVAMTTNGALLARHAKALCEAGLGRVTVSLDALEPALFARLSGERGRIGDVLAGIDAAAAAGLPVKLNSVIQRGVNEDQVLPLVEHFRGSGHVLRFIEYMDVGTCNGWQAGEVVPSSELHARIHARWPLRALDAQYRGEVAERHAFADGAGEIGFVSSITAPFCGDCHRARVSADGQLYTCLFAGQGRDLRPALAHGEAALADAIAGIWQARDDRYSELRGSPRAGRRHVEMFLVGG</sequence>
<evidence type="ECO:0000256" key="2">
    <source>
        <dbReference type="ARBA" id="ARBA00022485"/>
    </source>
</evidence>
<comment type="cofactor">
    <cofactor evidence="12">
        <name>[4Fe-4S] cluster</name>
        <dbReference type="ChEBI" id="CHEBI:49883"/>
    </cofactor>
    <text evidence="12">Binds 2 [4Fe-4S] clusters. Binds 1 [4Fe-4S] cluster coordinated with 3 cysteines and an exchangeable S-adenosyl-L-methionine and 1 [4Fe-4S] cluster coordinated with 3 cysteines and the GTP-derived substrate.</text>
</comment>
<dbReference type="OrthoDB" id="9763993at2"/>
<dbReference type="PROSITE" id="PS51918">
    <property type="entry name" value="RADICAL_SAM"/>
    <property type="match status" value="1"/>
</dbReference>
<dbReference type="InterPro" id="IPR013483">
    <property type="entry name" value="MoaA"/>
</dbReference>
<dbReference type="GO" id="GO:0005525">
    <property type="term" value="F:GTP binding"/>
    <property type="evidence" value="ECO:0007669"/>
    <property type="project" value="UniProtKB-UniRule"/>
</dbReference>
<keyword evidence="4 12" id="KW-0479">Metal-binding</keyword>
<gene>
    <name evidence="12" type="primary">moaA</name>
    <name evidence="14" type="ORF">ARC20_14775</name>
</gene>
<feature type="binding site" evidence="12">
    <location>
        <position position="39"/>
    </location>
    <ligand>
        <name>[4Fe-4S] cluster</name>
        <dbReference type="ChEBI" id="CHEBI:49883"/>
        <label>1</label>
        <note>4Fe-4S-S-AdoMet</note>
    </ligand>
</feature>
<dbReference type="InterPro" id="IPR010505">
    <property type="entry name" value="MoaA_twitch"/>
</dbReference>
<name>A0A0R0A0A2_9GAMM</name>
<dbReference type="PANTHER" id="PTHR22960:SF0">
    <property type="entry name" value="MOLYBDENUM COFACTOR BIOSYNTHESIS PROTEIN 1"/>
    <property type="match status" value="1"/>
</dbReference>
<evidence type="ECO:0000256" key="5">
    <source>
        <dbReference type="ARBA" id="ARBA00022741"/>
    </source>
</evidence>
<evidence type="ECO:0000256" key="1">
    <source>
        <dbReference type="ARBA" id="ARBA00012167"/>
    </source>
</evidence>
<evidence type="ECO:0000259" key="13">
    <source>
        <dbReference type="PROSITE" id="PS51918"/>
    </source>
</evidence>
<keyword evidence="10 12" id="KW-0456">Lyase</keyword>
<dbReference type="GO" id="GO:0061799">
    <property type="term" value="F:cyclic pyranopterin monophosphate synthase activity"/>
    <property type="evidence" value="ECO:0007669"/>
    <property type="project" value="TreeGrafter"/>
</dbReference>
<dbReference type="PROSITE" id="PS01305">
    <property type="entry name" value="MOAA_NIFB_PQQE"/>
    <property type="match status" value="1"/>
</dbReference>
<dbReference type="InterPro" id="IPR040064">
    <property type="entry name" value="MoaA-like"/>
</dbReference>
<evidence type="ECO:0000313" key="15">
    <source>
        <dbReference type="Proteomes" id="UP000051802"/>
    </source>
</evidence>
<feature type="binding site" evidence="12">
    <location>
        <position position="271"/>
    </location>
    <ligand>
        <name>[4Fe-4S] cluster</name>
        <dbReference type="ChEBI" id="CHEBI:49883"/>
        <label>2</label>
        <note>4Fe-4S-substrate</note>
    </ligand>
</feature>
<keyword evidence="15" id="KW-1185">Reference proteome</keyword>
<reference evidence="14 15" key="1">
    <citation type="submission" date="2015-10" db="EMBL/GenBank/DDBJ databases">
        <title>Genome sequencing and analysis of members of genus Stenotrophomonas.</title>
        <authorList>
            <person name="Patil P.P."/>
            <person name="Midha S."/>
            <person name="Patil P.B."/>
        </authorList>
    </citation>
    <scope>NUCLEOTIDE SEQUENCE [LARGE SCALE GENOMIC DNA]</scope>
    <source>
        <strain evidence="14 15">JCM 16536</strain>
    </source>
</reference>
<comment type="similarity">
    <text evidence="12">Belongs to the radical SAM superfamily. MoaA family.</text>
</comment>
<dbReference type="InterPro" id="IPR013785">
    <property type="entry name" value="Aldolase_TIM"/>
</dbReference>
<dbReference type="InterPro" id="IPR006638">
    <property type="entry name" value="Elp3/MiaA/NifB-like_rSAM"/>
</dbReference>
<comment type="caution">
    <text evidence="14">The sequence shown here is derived from an EMBL/GenBank/DDBJ whole genome shotgun (WGS) entry which is preliminary data.</text>
</comment>
<feature type="binding site" evidence="12">
    <location>
        <begin position="273"/>
        <end position="275"/>
    </location>
    <ligand>
        <name>GTP</name>
        <dbReference type="ChEBI" id="CHEBI:37565"/>
    </ligand>
</feature>
<dbReference type="AlphaFoldDB" id="A0A0R0A0A2"/>
<dbReference type="GO" id="GO:0046872">
    <property type="term" value="F:metal ion binding"/>
    <property type="evidence" value="ECO:0007669"/>
    <property type="project" value="UniProtKB-KW"/>
</dbReference>
<comment type="catalytic activity">
    <reaction evidence="11 12">
        <text>GTP + AH2 + S-adenosyl-L-methionine = (8S)-3',8-cyclo-7,8-dihydroguanosine 5'-triphosphate + 5'-deoxyadenosine + L-methionine + A + H(+)</text>
        <dbReference type="Rhea" id="RHEA:49576"/>
        <dbReference type="ChEBI" id="CHEBI:13193"/>
        <dbReference type="ChEBI" id="CHEBI:15378"/>
        <dbReference type="ChEBI" id="CHEBI:17319"/>
        <dbReference type="ChEBI" id="CHEBI:17499"/>
        <dbReference type="ChEBI" id="CHEBI:37565"/>
        <dbReference type="ChEBI" id="CHEBI:57844"/>
        <dbReference type="ChEBI" id="CHEBI:59789"/>
        <dbReference type="ChEBI" id="CHEBI:131766"/>
        <dbReference type="EC" id="4.1.99.22"/>
    </reaction>
</comment>
<evidence type="ECO:0000256" key="9">
    <source>
        <dbReference type="ARBA" id="ARBA00023150"/>
    </source>
</evidence>
<feature type="binding site" evidence="12">
    <location>
        <position position="285"/>
    </location>
    <ligand>
        <name>[4Fe-4S] cluster</name>
        <dbReference type="ChEBI" id="CHEBI:49883"/>
        <label>2</label>
        <note>4Fe-4S-substrate</note>
    </ligand>
</feature>
<dbReference type="SFLD" id="SFLDG01386">
    <property type="entry name" value="main_SPASM_domain-containing"/>
    <property type="match status" value="1"/>
</dbReference>
<dbReference type="EC" id="4.1.99.22" evidence="1 12"/>
<dbReference type="InterPro" id="IPR000385">
    <property type="entry name" value="MoaA_NifB_PqqE_Fe-S-bd_CS"/>
</dbReference>
<keyword evidence="9 12" id="KW-0501">Molybdenum cofactor biosynthesis</keyword>
<keyword evidence="8 12" id="KW-0342">GTP-binding</keyword>
<dbReference type="Proteomes" id="UP000051802">
    <property type="component" value="Unassembled WGS sequence"/>
</dbReference>
<comment type="subunit">
    <text evidence="12">Monomer and homodimer.</text>
</comment>